<accession>A0A9D0YTQ1</accession>
<dbReference type="EMBL" id="DVFO01000102">
    <property type="protein sequence ID" value="HIQ61797.1"/>
    <property type="molecule type" value="Genomic_DNA"/>
</dbReference>
<reference evidence="1" key="1">
    <citation type="submission" date="2020-10" db="EMBL/GenBank/DDBJ databases">
        <authorList>
            <person name="Gilroy R."/>
        </authorList>
    </citation>
    <scope>NUCLEOTIDE SEQUENCE</scope>
    <source>
        <strain evidence="1">ChiGjej2B2-12916</strain>
    </source>
</reference>
<comment type="caution">
    <text evidence="1">The sequence shown here is derived from an EMBL/GenBank/DDBJ whole genome shotgun (WGS) entry which is preliminary data.</text>
</comment>
<gene>
    <name evidence="1" type="ORF">IAD31_09440</name>
</gene>
<reference evidence="1" key="2">
    <citation type="journal article" date="2021" name="PeerJ">
        <title>Extensive microbial diversity within the chicken gut microbiome revealed by metagenomics and culture.</title>
        <authorList>
            <person name="Gilroy R."/>
            <person name="Ravi A."/>
            <person name="Getino M."/>
            <person name="Pursley I."/>
            <person name="Horton D.L."/>
            <person name="Alikhan N.F."/>
            <person name="Baker D."/>
            <person name="Gharbi K."/>
            <person name="Hall N."/>
            <person name="Watson M."/>
            <person name="Adriaenssens E.M."/>
            <person name="Foster-Nyarko E."/>
            <person name="Jarju S."/>
            <person name="Secka A."/>
            <person name="Antonio M."/>
            <person name="Oren A."/>
            <person name="Chaudhuri R.R."/>
            <person name="La Ragione R."/>
            <person name="Hildebrand F."/>
            <person name="Pallen M.J."/>
        </authorList>
    </citation>
    <scope>NUCLEOTIDE SEQUENCE</scope>
    <source>
        <strain evidence="1">ChiGjej2B2-12916</strain>
    </source>
</reference>
<proteinExistence type="predicted"/>
<evidence type="ECO:0000313" key="1">
    <source>
        <dbReference type="EMBL" id="HIQ61797.1"/>
    </source>
</evidence>
<protein>
    <submittedName>
        <fullName evidence="1">DUF5131 family protein</fullName>
    </submittedName>
</protein>
<dbReference type="Proteomes" id="UP000886879">
    <property type="component" value="Unassembled WGS sequence"/>
</dbReference>
<dbReference type="InterPro" id="IPR011101">
    <property type="entry name" value="DUF5131"/>
</dbReference>
<dbReference type="AlphaFoldDB" id="A0A9D0YTQ1"/>
<dbReference type="Pfam" id="PF07505">
    <property type="entry name" value="DUF5131"/>
    <property type="match status" value="1"/>
</dbReference>
<organism evidence="1 2">
    <name type="scientific">Candidatus Enterenecus faecium</name>
    <dbReference type="NCBI Taxonomy" id="2840780"/>
    <lineage>
        <taxon>Bacteria</taxon>
        <taxon>Bacillati</taxon>
        <taxon>Bacillota</taxon>
        <taxon>Clostridia</taxon>
        <taxon>Eubacteriales</taxon>
        <taxon>Candidatus Enterenecus</taxon>
    </lineage>
</organism>
<evidence type="ECO:0000313" key="2">
    <source>
        <dbReference type="Proteomes" id="UP000886879"/>
    </source>
</evidence>
<name>A0A9D0YTQ1_9FIRM</name>
<sequence length="273" mass="32097">MSRDIWNPWHGCRKFSEGCDHCYMFYQDSQRDRFGGDIYKVKTNFNLPLKKDRQGNYKIKSGESLRVCMTSDFFLEEADPWRDEVWDMIRQRSDVHFFLLTKRAHRIQECLPWDWLDGWEHVSLNVTAENQRRADERLPILLDLPAKHKGVMVAPFLGPVDLASYLATGQLEHVIADGENYEGARPLHYEWVKQLYDQCRQYQVPFTFFGTGDRFVKDGKEYHICKAYQHVQALRSGLQYPAPAQEIPLQKRCATCARRETCNGCRWCGRCQS</sequence>